<evidence type="ECO:0000256" key="1">
    <source>
        <dbReference type="ARBA" id="ARBA00000382"/>
    </source>
</evidence>
<dbReference type="InterPro" id="IPR000490">
    <property type="entry name" value="Glyco_hydro_17"/>
</dbReference>
<dbReference type="EMBL" id="JAHFYH010000061">
    <property type="protein sequence ID" value="KAH0216720.1"/>
    <property type="molecule type" value="Genomic_DNA"/>
</dbReference>
<evidence type="ECO:0000256" key="12">
    <source>
        <dbReference type="ARBA" id="ARBA00022801"/>
    </source>
</evidence>
<keyword evidence="9" id="KW-0964">Secreted</keyword>
<comment type="subcellular location">
    <subcellularLocation>
        <location evidence="3">Cell membrane</location>
        <topology evidence="3">Lipid-anchor</topology>
        <topology evidence="3">GPI-anchor</topology>
    </subcellularLocation>
    <subcellularLocation>
        <location evidence="2">Secreted</location>
        <location evidence="2">Cell wall</location>
    </subcellularLocation>
</comment>
<dbReference type="GO" id="GO:0000272">
    <property type="term" value="P:polysaccharide catabolic process"/>
    <property type="evidence" value="ECO:0007669"/>
    <property type="project" value="UniProtKB-KW"/>
</dbReference>
<proteinExistence type="inferred from homology"/>
<evidence type="ECO:0000256" key="7">
    <source>
        <dbReference type="ARBA" id="ARBA00022475"/>
    </source>
</evidence>
<comment type="catalytic activity">
    <reaction evidence="1">
        <text>Hydrolysis of (1-&gt;3)-beta-D-glucosidic linkages in (1-&gt;3)-beta-D-glucans.</text>
        <dbReference type="EC" id="3.2.1.39"/>
    </reaction>
</comment>
<evidence type="ECO:0000256" key="3">
    <source>
        <dbReference type="ARBA" id="ARBA00004609"/>
    </source>
</evidence>
<evidence type="ECO:0000256" key="6">
    <source>
        <dbReference type="ARBA" id="ARBA00019762"/>
    </source>
</evidence>
<comment type="function">
    <text evidence="19">Glucanases play a role in cell expansion during growth, in cell-cell fusion during mating, and in spore release during sporulation. This enzyme may be involved in beta-glucan degradation and also function biosynthetically as a transglycosylase.</text>
</comment>
<dbReference type="PANTHER" id="PTHR16631">
    <property type="entry name" value="GLUCAN 1,3-BETA-GLUCOSIDASE"/>
    <property type="match status" value="1"/>
</dbReference>
<evidence type="ECO:0000256" key="18">
    <source>
        <dbReference type="ARBA" id="ARBA00023326"/>
    </source>
</evidence>
<evidence type="ECO:0000256" key="15">
    <source>
        <dbReference type="ARBA" id="ARBA00023277"/>
    </source>
</evidence>
<comment type="caution">
    <text evidence="23">The sequence shown here is derived from an EMBL/GenBank/DDBJ whole genome shotgun (WGS) entry which is preliminary data.</text>
</comment>
<dbReference type="GO" id="GO:0005576">
    <property type="term" value="C:extracellular region"/>
    <property type="evidence" value="ECO:0007669"/>
    <property type="project" value="TreeGrafter"/>
</dbReference>
<evidence type="ECO:0000313" key="23">
    <source>
        <dbReference type="EMBL" id="KAH0216720.1"/>
    </source>
</evidence>
<evidence type="ECO:0000256" key="21">
    <source>
        <dbReference type="ARBA" id="ARBA00032906"/>
    </source>
</evidence>
<evidence type="ECO:0000256" key="19">
    <source>
        <dbReference type="ARBA" id="ARBA00025152"/>
    </source>
</evidence>
<keyword evidence="17" id="KW-0961">Cell wall biogenesis/degradation</keyword>
<reference evidence="23" key="2">
    <citation type="submission" date="2021-08" db="EMBL/GenBank/DDBJ databases">
        <authorList>
            <person name="Gostincar C."/>
            <person name="Sun X."/>
            <person name="Song Z."/>
            <person name="Gunde-Cimerman N."/>
        </authorList>
    </citation>
    <scope>NUCLEOTIDE SEQUENCE</scope>
    <source>
        <strain evidence="23">EXF-8016</strain>
    </source>
</reference>
<evidence type="ECO:0000256" key="11">
    <source>
        <dbReference type="ARBA" id="ARBA00022729"/>
    </source>
</evidence>
<keyword evidence="7" id="KW-1003">Cell membrane</keyword>
<keyword evidence="13" id="KW-0472">Membrane</keyword>
<keyword evidence="18" id="KW-0624">Polysaccharide degradation</keyword>
<keyword evidence="14" id="KW-0325">Glycoprotein</keyword>
<dbReference type="Pfam" id="PF00332">
    <property type="entry name" value="Glyco_hydro_17"/>
    <property type="match status" value="1"/>
</dbReference>
<dbReference type="GO" id="GO:0009277">
    <property type="term" value="C:fungal-type cell wall"/>
    <property type="evidence" value="ECO:0007669"/>
    <property type="project" value="TreeGrafter"/>
</dbReference>
<comment type="similarity">
    <text evidence="4 22">Belongs to the glycosyl hydrolase 17 family.</text>
</comment>
<keyword evidence="10" id="KW-0336">GPI-anchor</keyword>
<dbReference type="GO" id="GO:0042973">
    <property type="term" value="F:glucan endo-1,3-beta-D-glucosidase activity"/>
    <property type="evidence" value="ECO:0007669"/>
    <property type="project" value="UniProtKB-EC"/>
</dbReference>
<evidence type="ECO:0000256" key="10">
    <source>
        <dbReference type="ARBA" id="ARBA00022622"/>
    </source>
</evidence>
<sequence>MRASFYALAGGAASAMAASRGFNYASQGATLDTFTNQFESAAAITDYSSARLYTMIQDGTANTVISAIPAAIKTNTTLLLGLWASENQEAFNNELTALKTAISQFGSQGLADLTVGISVGSEDLYRISEIGIKQKSGYGQTADVLVDYIGQVREVVKDTVLANVPIGHVDTWNAFTNTSNSAILDAVDFFGLDEYPFYQDGEGNSIDNASDLFWEAYNKVEAVAGGKPLWVTETGWPVKGNAEDEAVPSVENAAKYWQDIACELEARCINFWWYILNDDGSSPSFSVASGIDGANTKSLYDLKCPNASSCGAKNLSGSSSSSASSSAAGSKTASGSAMSTGSVSGAILAANGSASVEPVVYVTDVTTSYTTYCPAGQTITASGKETVLTAATSFVTTHAVQTTVTTSQTVVPTTIVNAVTRSITSAGKVVPVTKESTQVTWAATSSIAGAWVPSGAVVPSGAAAPSGVAGAAGASGSGGLVGQASGTTLASSWAANQTPGAQATASASAYKGAGAKVGGSVALALGAAAVALL</sequence>
<evidence type="ECO:0000256" key="13">
    <source>
        <dbReference type="ARBA" id="ARBA00023136"/>
    </source>
</evidence>
<dbReference type="GO" id="GO:0009986">
    <property type="term" value="C:cell surface"/>
    <property type="evidence" value="ECO:0007669"/>
    <property type="project" value="TreeGrafter"/>
</dbReference>
<dbReference type="GO" id="GO:0005886">
    <property type="term" value="C:plasma membrane"/>
    <property type="evidence" value="ECO:0007669"/>
    <property type="project" value="UniProtKB-SubCell"/>
</dbReference>
<dbReference type="AlphaFoldDB" id="A0A9P8GAM0"/>
<dbReference type="GO" id="GO:0071555">
    <property type="term" value="P:cell wall organization"/>
    <property type="evidence" value="ECO:0007669"/>
    <property type="project" value="UniProtKB-KW"/>
</dbReference>
<evidence type="ECO:0000256" key="17">
    <source>
        <dbReference type="ARBA" id="ARBA00023316"/>
    </source>
</evidence>
<reference evidence="23" key="1">
    <citation type="journal article" date="2021" name="J Fungi (Basel)">
        <title>Virulence traits and population genomics of the black yeast Aureobasidium melanogenum.</title>
        <authorList>
            <person name="Cernosa A."/>
            <person name="Sun X."/>
            <person name="Gostincar C."/>
            <person name="Fang C."/>
            <person name="Gunde-Cimerman N."/>
            <person name="Song Z."/>
        </authorList>
    </citation>
    <scope>NUCLEOTIDE SEQUENCE</scope>
    <source>
        <strain evidence="23">EXF-8016</strain>
    </source>
</reference>
<dbReference type="PANTHER" id="PTHR16631:SF13">
    <property type="entry name" value="GLUCAN ENDO-1,3-BETA-GLUCOSIDASE EGLC-RELATED"/>
    <property type="match status" value="1"/>
</dbReference>
<dbReference type="Proteomes" id="UP000767238">
    <property type="component" value="Unassembled WGS sequence"/>
</dbReference>
<dbReference type="InterPro" id="IPR017853">
    <property type="entry name" value="GH"/>
</dbReference>
<evidence type="ECO:0000256" key="5">
    <source>
        <dbReference type="ARBA" id="ARBA00012780"/>
    </source>
</evidence>
<dbReference type="SUPFAM" id="SSF51445">
    <property type="entry name" value="(Trans)glycosidases"/>
    <property type="match status" value="1"/>
</dbReference>
<dbReference type="GO" id="GO:0098552">
    <property type="term" value="C:side of membrane"/>
    <property type="evidence" value="ECO:0007669"/>
    <property type="project" value="UniProtKB-KW"/>
</dbReference>
<dbReference type="OrthoDB" id="77201at2759"/>
<dbReference type="InterPro" id="IPR050732">
    <property type="entry name" value="Beta-glucan_modifiers"/>
</dbReference>
<keyword evidence="11" id="KW-0732">Signal</keyword>
<evidence type="ECO:0000256" key="9">
    <source>
        <dbReference type="ARBA" id="ARBA00022525"/>
    </source>
</evidence>
<name>A0A9P8GAM0_AURME</name>
<evidence type="ECO:0000256" key="16">
    <source>
        <dbReference type="ARBA" id="ARBA00023288"/>
    </source>
</evidence>
<keyword evidence="12 23" id="KW-0378">Hydrolase</keyword>
<evidence type="ECO:0000256" key="14">
    <source>
        <dbReference type="ARBA" id="ARBA00023180"/>
    </source>
</evidence>
<organism evidence="23 24">
    <name type="scientific">Aureobasidium melanogenum</name>
    <name type="common">Aureobasidium pullulans var. melanogenum</name>
    <dbReference type="NCBI Taxonomy" id="46634"/>
    <lineage>
        <taxon>Eukaryota</taxon>
        <taxon>Fungi</taxon>
        <taxon>Dikarya</taxon>
        <taxon>Ascomycota</taxon>
        <taxon>Pezizomycotina</taxon>
        <taxon>Dothideomycetes</taxon>
        <taxon>Dothideomycetidae</taxon>
        <taxon>Dothideales</taxon>
        <taxon>Saccotheciaceae</taxon>
        <taxon>Aureobasidium</taxon>
    </lineage>
</organism>
<evidence type="ECO:0000256" key="8">
    <source>
        <dbReference type="ARBA" id="ARBA00022512"/>
    </source>
</evidence>
<evidence type="ECO:0000256" key="4">
    <source>
        <dbReference type="ARBA" id="ARBA00008773"/>
    </source>
</evidence>
<accession>A0A9P8GAM0</accession>
<evidence type="ECO:0000256" key="2">
    <source>
        <dbReference type="ARBA" id="ARBA00004191"/>
    </source>
</evidence>
<feature type="non-terminal residue" evidence="23">
    <location>
        <position position="533"/>
    </location>
</feature>
<keyword evidence="8" id="KW-0134">Cell wall</keyword>
<evidence type="ECO:0000256" key="20">
    <source>
        <dbReference type="ARBA" id="ARBA00032134"/>
    </source>
</evidence>
<keyword evidence="16" id="KW-0449">Lipoprotein</keyword>
<gene>
    <name evidence="23" type="ORF">KCV03_g7421</name>
</gene>
<evidence type="ECO:0000313" key="24">
    <source>
        <dbReference type="Proteomes" id="UP000767238"/>
    </source>
</evidence>
<evidence type="ECO:0000256" key="22">
    <source>
        <dbReference type="RuleBase" id="RU004335"/>
    </source>
</evidence>
<dbReference type="EC" id="3.2.1.39" evidence="5"/>
<dbReference type="Gene3D" id="3.20.20.80">
    <property type="entry name" value="Glycosidases"/>
    <property type="match status" value="1"/>
</dbReference>
<protein>
    <recommendedName>
        <fullName evidence="6">Probable glucan endo-1,3-beta-glucosidase eglC</fullName>
        <ecNumber evidence="5">3.2.1.39</ecNumber>
    </recommendedName>
    <alternativeName>
        <fullName evidence="20">Endo-1,3-beta-glucanase eglC</fullName>
    </alternativeName>
    <alternativeName>
        <fullName evidence="21">Laminarinase eglC</fullName>
    </alternativeName>
</protein>
<keyword evidence="15" id="KW-0119">Carbohydrate metabolism</keyword>